<evidence type="ECO:0000313" key="3">
    <source>
        <dbReference type="Proteomes" id="UP000611640"/>
    </source>
</evidence>
<name>A0A7R7HV10_9ACTN</name>
<accession>A0A7R7HV10</accession>
<organism evidence="2 3">
    <name type="scientific">Actinocatenispora thailandica</name>
    <dbReference type="NCBI Taxonomy" id="227318"/>
    <lineage>
        <taxon>Bacteria</taxon>
        <taxon>Bacillati</taxon>
        <taxon>Actinomycetota</taxon>
        <taxon>Actinomycetes</taxon>
        <taxon>Micromonosporales</taxon>
        <taxon>Micromonosporaceae</taxon>
        <taxon>Actinocatenispora</taxon>
    </lineage>
</organism>
<feature type="compositionally biased region" description="Low complexity" evidence="1">
    <location>
        <begin position="31"/>
        <end position="79"/>
    </location>
</feature>
<proteinExistence type="predicted"/>
<keyword evidence="3" id="KW-1185">Reference proteome</keyword>
<protein>
    <submittedName>
        <fullName evidence="2">Uncharacterized protein</fullName>
    </submittedName>
</protein>
<sequence>MSAASDAEPQPASAPRPATKSQPAAKPPPAIRSRSAKSPPAAKSPPDSAPRPASASPPAGDLPPDAGPQPAIEPLFALPAPQPPAERVPQPRRRRGAPPQASLFSAVLAEPRPADVAGVLAAGGQVVRMGGTARVSVVVAQEWRVAALLAAFDERGLAGSRVPTVDDHVGVRTAFCAVLAPVAAGWLHGTVTRPPADFRTDGLALRLWAIAGGRRDSLGYLLSLPAAETAWQPLRLALRVAGFDAELLTSGPSLRVVGRAQLATLADVLGPAPAGADDHAWPA</sequence>
<reference evidence="2 3" key="1">
    <citation type="submission" date="2020-08" db="EMBL/GenBank/DDBJ databases">
        <title>Whole genome shotgun sequence of Actinocatenispora thailandica NBRC 105041.</title>
        <authorList>
            <person name="Komaki H."/>
            <person name="Tamura T."/>
        </authorList>
    </citation>
    <scope>NUCLEOTIDE SEQUENCE [LARGE SCALE GENOMIC DNA]</scope>
    <source>
        <strain evidence="2 3">NBRC 105041</strain>
    </source>
</reference>
<dbReference type="KEGG" id="atl:Athai_02260"/>
<dbReference type="EMBL" id="AP023355">
    <property type="protein sequence ID" value="BCJ32723.1"/>
    <property type="molecule type" value="Genomic_DNA"/>
</dbReference>
<dbReference type="AlphaFoldDB" id="A0A7R7HV10"/>
<dbReference type="Proteomes" id="UP000611640">
    <property type="component" value="Chromosome"/>
</dbReference>
<evidence type="ECO:0000256" key="1">
    <source>
        <dbReference type="SAM" id="MobiDB-lite"/>
    </source>
</evidence>
<feature type="region of interest" description="Disordered" evidence="1">
    <location>
        <begin position="1"/>
        <end position="100"/>
    </location>
</feature>
<gene>
    <name evidence="2" type="ORF">Athai_02260</name>
</gene>
<evidence type="ECO:0000313" key="2">
    <source>
        <dbReference type="EMBL" id="BCJ32723.1"/>
    </source>
</evidence>